<feature type="signal peptide" evidence="2">
    <location>
        <begin position="1"/>
        <end position="20"/>
    </location>
</feature>
<protein>
    <submittedName>
        <fullName evidence="5">Secreted protein</fullName>
    </submittedName>
</protein>
<evidence type="ECO:0000256" key="2">
    <source>
        <dbReference type="SAM" id="SignalP"/>
    </source>
</evidence>
<organism evidence="5">
    <name type="scientific">Echinostoma caproni</name>
    <dbReference type="NCBI Taxonomy" id="27848"/>
    <lineage>
        <taxon>Eukaryota</taxon>
        <taxon>Metazoa</taxon>
        <taxon>Spiralia</taxon>
        <taxon>Lophotrochozoa</taxon>
        <taxon>Platyhelminthes</taxon>
        <taxon>Trematoda</taxon>
        <taxon>Digenea</taxon>
        <taxon>Plagiorchiida</taxon>
        <taxon>Echinostomata</taxon>
        <taxon>Echinostomatoidea</taxon>
        <taxon>Echinostomatidae</taxon>
        <taxon>Echinostoma</taxon>
    </lineage>
</organism>
<name>A0A183BAZ3_9TREM</name>
<evidence type="ECO:0000313" key="4">
    <source>
        <dbReference type="Proteomes" id="UP000272942"/>
    </source>
</evidence>
<feature type="compositionally biased region" description="Polar residues" evidence="1">
    <location>
        <begin position="139"/>
        <end position="152"/>
    </location>
</feature>
<dbReference type="AlphaFoldDB" id="A0A183BAZ3"/>
<feature type="chain" id="PRO_5043138367" evidence="2">
    <location>
        <begin position="21"/>
        <end position="238"/>
    </location>
</feature>
<keyword evidence="4" id="KW-1185">Reference proteome</keyword>
<dbReference type="EMBL" id="UZAN01064087">
    <property type="protein sequence ID" value="VDP93651.1"/>
    <property type="molecule type" value="Genomic_DNA"/>
</dbReference>
<evidence type="ECO:0000256" key="1">
    <source>
        <dbReference type="SAM" id="MobiDB-lite"/>
    </source>
</evidence>
<dbReference type="Proteomes" id="UP000272942">
    <property type="component" value="Unassembled WGS sequence"/>
</dbReference>
<feature type="compositionally biased region" description="Low complexity" evidence="1">
    <location>
        <begin position="75"/>
        <end position="96"/>
    </location>
</feature>
<gene>
    <name evidence="3" type="ORF">ECPE_LOCUS16379</name>
</gene>
<dbReference type="WBParaSite" id="ECPE_0001642101-mRNA-1">
    <property type="protein sequence ID" value="ECPE_0001642101-mRNA-1"/>
    <property type="gene ID" value="ECPE_0001642101"/>
</dbReference>
<accession>A0A183BAZ3</accession>
<evidence type="ECO:0000313" key="3">
    <source>
        <dbReference type="EMBL" id="VDP93651.1"/>
    </source>
</evidence>
<proteinExistence type="predicted"/>
<feature type="compositionally biased region" description="Basic and acidic residues" evidence="1">
    <location>
        <begin position="97"/>
        <end position="113"/>
    </location>
</feature>
<reference evidence="3 4" key="2">
    <citation type="submission" date="2018-11" db="EMBL/GenBank/DDBJ databases">
        <authorList>
            <consortium name="Pathogen Informatics"/>
        </authorList>
    </citation>
    <scope>NUCLEOTIDE SEQUENCE [LARGE SCALE GENOMIC DNA]</scope>
    <source>
        <strain evidence="3 4">Egypt</strain>
    </source>
</reference>
<reference evidence="5" key="1">
    <citation type="submission" date="2016-06" db="UniProtKB">
        <authorList>
            <consortium name="WormBaseParasite"/>
        </authorList>
    </citation>
    <scope>IDENTIFICATION</scope>
</reference>
<sequence>MNSNIVKILFITFCVSGVIAAEAQSCKEVVATSEAQSVVVQSNVTGCQYRVTSDSGKTVKVYVNIPIEVSAESGATTTQAAATEATTAQTAAPATEPGKDSGHPKPGDPENGNKDGGGVAGTNDQVPADQKQPEIPNGAGSQQPSDASQQGSPEGGVKEGSASSSGQLLRRARDTSSTEVMVYYILDGVSKSNPSVLLILAFIARLIIDGVCQAHTPYSFRTTKPFKLDEGNHGTLNE</sequence>
<feature type="region of interest" description="Disordered" evidence="1">
    <location>
        <begin position="73"/>
        <end position="173"/>
    </location>
</feature>
<evidence type="ECO:0000313" key="5">
    <source>
        <dbReference type="WBParaSite" id="ECPE_0001642101-mRNA-1"/>
    </source>
</evidence>
<keyword evidence="2" id="KW-0732">Signal</keyword>